<reference evidence="5 6" key="1">
    <citation type="submission" date="2017-09" db="EMBL/GenBank/DDBJ databases">
        <title>Complete genome sequence of Verrucomicrobial strain HZ-65, isolated from freshwater.</title>
        <authorList>
            <person name="Choi A."/>
        </authorList>
    </citation>
    <scope>NUCLEOTIDE SEQUENCE [LARGE SCALE GENOMIC DNA]</scope>
    <source>
        <strain evidence="5 6">HZ-65</strain>
    </source>
</reference>
<keyword evidence="2" id="KW-0624">Polysaccharide degradation</keyword>
<dbReference type="SMART" id="SM00409">
    <property type="entry name" value="IG"/>
    <property type="match status" value="2"/>
</dbReference>
<dbReference type="Gene3D" id="2.160.20.10">
    <property type="entry name" value="Single-stranded right-handed beta-helix, Pectin lyase-like"/>
    <property type="match status" value="1"/>
</dbReference>
<comment type="similarity">
    <text evidence="2">Belongs to the polysaccharide lyase 1 family.</text>
</comment>
<evidence type="ECO:0000259" key="4">
    <source>
        <dbReference type="PROSITE" id="PS50835"/>
    </source>
</evidence>
<sequence>MLHLTPGPRVLNVIALICAFAASAVFANDLALNADSLAAEAAPVIATQPLSQTVKAGSAVTLFVVTRESDLAYQWKKDGFAIAAATRDSFEIASAQRGDSGNYTVDITNPSATTTSSTATLEVSPVSAASVAFQGRLFTAPRFVPEPGAVITAPIADGFARGATGGGNITPVIVTTAAEFKTQAESSAPAVITVSGTIDLRALPGVSIKSDKTIQGQNAAASIDGQLFIGPGVSNVIIRGLNLTYPTVPEDGAEISPPSLADFDALWSSPGGTLAALAGTGGTPLIISGASRIYVTHCSFFDAEGYLATVTGGADNVTFSWCEFYYQPGQPRLRLGMLIGAPSGETKPLHITLHHNWWSDLIEQRMPVTTYGHIHQYSNYFKPAPSTPNVAGTEARASSQLLSERNLYHSIASPLTKSSGGLIRTLGNTYTATTGTAPDTGSDNVFVPPYSYATLNNTGLPSAIATYAGNTAGALSASIQFGSMSIAETLFSIPVGGTFTLQASLTNIAGATYQWRLDNTPIPGATAASYTVSNAQLTNNGTYTATITLMDGDTIVSSPKTIALSVPFIAGENPPASNSGTGGGGGGGSPSVWFLIALTILAAHRIHSRK</sequence>
<feature type="domain" description="Ig-like" evidence="4">
    <location>
        <begin position="43"/>
        <end position="122"/>
    </location>
</feature>
<dbReference type="EMBL" id="CP023344">
    <property type="protein sequence ID" value="ATC63062.1"/>
    <property type="molecule type" value="Genomic_DNA"/>
</dbReference>
<evidence type="ECO:0000256" key="2">
    <source>
        <dbReference type="RuleBase" id="RU361173"/>
    </source>
</evidence>
<keyword evidence="3" id="KW-0732">Signal</keyword>
<keyword evidence="6" id="KW-1185">Reference proteome</keyword>
<dbReference type="Pfam" id="PF00544">
    <property type="entry name" value="Pectate_lyase_4"/>
    <property type="match status" value="1"/>
</dbReference>
<comment type="subcellular location">
    <subcellularLocation>
        <location evidence="2">Secreted</location>
    </subcellularLocation>
</comment>
<dbReference type="InterPro" id="IPR007110">
    <property type="entry name" value="Ig-like_dom"/>
</dbReference>
<feature type="signal peptide" evidence="3">
    <location>
        <begin position="1"/>
        <end position="27"/>
    </location>
</feature>
<dbReference type="PANTHER" id="PTHR31683:SF18">
    <property type="entry name" value="PECTATE LYASE 21-RELATED"/>
    <property type="match status" value="1"/>
</dbReference>
<dbReference type="KEGG" id="vbh:CMV30_03295"/>
<dbReference type="Gene3D" id="2.60.40.10">
    <property type="entry name" value="Immunoglobulins"/>
    <property type="match status" value="2"/>
</dbReference>
<name>A0A290QGQ1_9BACT</name>
<accession>A0A290QGQ1</accession>
<gene>
    <name evidence="5" type="ORF">CMV30_03295</name>
</gene>
<dbReference type="SUPFAM" id="SSF48726">
    <property type="entry name" value="Immunoglobulin"/>
    <property type="match status" value="2"/>
</dbReference>
<dbReference type="InterPro" id="IPR002022">
    <property type="entry name" value="Pec_lyase"/>
</dbReference>
<dbReference type="GO" id="GO:0030570">
    <property type="term" value="F:pectate lyase activity"/>
    <property type="evidence" value="ECO:0007669"/>
    <property type="project" value="InterPro"/>
</dbReference>
<dbReference type="InterPro" id="IPR013783">
    <property type="entry name" value="Ig-like_fold"/>
</dbReference>
<dbReference type="SMART" id="SM00656">
    <property type="entry name" value="Amb_all"/>
    <property type="match status" value="1"/>
</dbReference>
<dbReference type="GO" id="GO:0000272">
    <property type="term" value="P:polysaccharide catabolic process"/>
    <property type="evidence" value="ECO:0007669"/>
    <property type="project" value="UniProtKB-KW"/>
</dbReference>
<evidence type="ECO:0000313" key="5">
    <source>
        <dbReference type="EMBL" id="ATC63062.1"/>
    </source>
</evidence>
<feature type="chain" id="PRO_5011996135" description="Ig-like domain-containing protein" evidence="3">
    <location>
        <begin position="28"/>
        <end position="610"/>
    </location>
</feature>
<dbReference type="RefSeq" id="WP_096054694.1">
    <property type="nucleotide sequence ID" value="NZ_CP023344.1"/>
</dbReference>
<dbReference type="AlphaFoldDB" id="A0A290QGQ1"/>
<dbReference type="InterPro" id="IPR003599">
    <property type="entry name" value="Ig_sub"/>
</dbReference>
<dbReference type="InterPro" id="IPR013098">
    <property type="entry name" value="Ig_I-set"/>
</dbReference>
<keyword evidence="2" id="KW-0964">Secreted</keyword>
<organism evidence="5 6">
    <name type="scientific">Nibricoccus aquaticus</name>
    <dbReference type="NCBI Taxonomy" id="2576891"/>
    <lineage>
        <taxon>Bacteria</taxon>
        <taxon>Pseudomonadati</taxon>
        <taxon>Verrucomicrobiota</taxon>
        <taxon>Opitutia</taxon>
        <taxon>Opitutales</taxon>
        <taxon>Opitutaceae</taxon>
        <taxon>Nibricoccus</taxon>
    </lineage>
</organism>
<dbReference type="Pfam" id="PF07679">
    <property type="entry name" value="I-set"/>
    <property type="match status" value="1"/>
</dbReference>
<dbReference type="InterPro" id="IPR012334">
    <property type="entry name" value="Pectin_lyas_fold"/>
</dbReference>
<dbReference type="SUPFAM" id="SSF51126">
    <property type="entry name" value="Pectin lyase-like"/>
    <property type="match status" value="1"/>
</dbReference>
<dbReference type="GO" id="GO:0005576">
    <property type="term" value="C:extracellular region"/>
    <property type="evidence" value="ECO:0007669"/>
    <property type="project" value="UniProtKB-SubCell"/>
</dbReference>
<dbReference type="Proteomes" id="UP000217265">
    <property type="component" value="Chromosome"/>
</dbReference>
<proteinExistence type="inferred from homology"/>
<protein>
    <recommendedName>
        <fullName evidence="4">Ig-like domain-containing protein</fullName>
    </recommendedName>
</protein>
<evidence type="ECO:0000256" key="1">
    <source>
        <dbReference type="ARBA" id="ARBA00023239"/>
    </source>
</evidence>
<dbReference type="PANTHER" id="PTHR31683">
    <property type="entry name" value="PECTATE LYASE 18-RELATED"/>
    <property type="match status" value="1"/>
</dbReference>
<evidence type="ECO:0000313" key="6">
    <source>
        <dbReference type="Proteomes" id="UP000217265"/>
    </source>
</evidence>
<keyword evidence="1 2" id="KW-0456">Lyase</keyword>
<dbReference type="InterPro" id="IPR045032">
    <property type="entry name" value="PEL"/>
</dbReference>
<dbReference type="InterPro" id="IPR036179">
    <property type="entry name" value="Ig-like_dom_sf"/>
</dbReference>
<evidence type="ECO:0000256" key="3">
    <source>
        <dbReference type="SAM" id="SignalP"/>
    </source>
</evidence>
<dbReference type="InterPro" id="IPR011050">
    <property type="entry name" value="Pectin_lyase_fold/virulence"/>
</dbReference>
<keyword evidence="2" id="KW-0119">Carbohydrate metabolism</keyword>
<dbReference type="PROSITE" id="PS50835">
    <property type="entry name" value="IG_LIKE"/>
    <property type="match status" value="1"/>
</dbReference>